<evidence type="ECO:0000256" key="13">
    <source>
        <dbReference type="ARBA" id="ARBA00023237"/>
    </source>
</evidence>
<evidence type="ECO:0000256" key="15">
    <source>
        <dbReference type="RuleBase" id="RU003357"/>
    </source>
</evidence>
<keyword evidence="9" id="KW-0406">Ion transport</keyword>
<evidence type="ECO:0000256" key="1">
    <source>
        <dbReference type="ARBA" id="ARBA00004571"/>
    </source>
</evidence>
<evidence type="ECO:0000256" key="5">
    <source>
        <dbReference type="ARBA" id="ARBA00022496"/>
    </source>
</evidence>
<evidence type="ECO:0000256" key="2">
    <source>
        <dbReference type="ARBA" id="ARBA00009810"/>
    </source>
</evidence>
<evidence type="ECO:0000313" key="18">
    <source>
        <dbReference type="EMBL" id="SNR32997.1"/>
    </source>
</evidence>
<dbReference type="PROSITE" id="PS52016">
    <property type="entry name" value="TONB_DEPENDENT_REC_3"/>
    <property type="match status" value="1"/>
</dbReference>
<keyword evidence="5" id="KW-0410">Iron transport</keyword>
<gene>
    <name evidence="18" type="ORF">SAMN06265378_102128</name>
</gene>
<dbReference type="SUPFAM" id="SSF56935">
    <property type="entry name" value="Porins"/>
    <property type="match status" value="1"/>
</dbReference>
<evidence type="ECO:0000313" key="19">
    <source>
        <dbReference type="Proteomes" id="UP000198409"/>
    </source>
</evidence>
<keyword evidence="10 15" id="KW-0798">TonB box</keyword>
<dbReference type="EMBL" id="FZNM01000002">
    <property type="protein sequence ID" value="SNR32997.1"/>
    <property type="molecule type" value="Genomic_DNA"/>
</dbReference>
<evidence type="ECO:0000256" key="6">
    <source>
        <dbReference type="ARBA" id="ARBA00022692"/>
    </source>
</evidence>
<dbReference type="GO" id="GO:0038023">
    <property type="term" value="F:signaling receptor activity"/>
    <property type="evidence" value="ECO:0007669"/>
    <property type="project" value="InterPro"/>
</dbReference>
<dbReference type="InterPro" id="IPR000531">
    <property type="entry name" value="Beta-barrel_TonB"/>
</dbReference>
<keyword evidence="13 14" id="KW-0998">Cell outer membrane</keyword>
<keyword evidence="3 14" id="KW-0813">Transport</keyword>
<keyword evidence="4 14" id="KW-1134">Transmembrane beta strand</keyword>
<name>A0A238VFZ0_9RHOB</name>
<keyword evidence="11 14" id="KW-0472">Membrane</keyword>
<evidence type="ECO:0000256" key="4">
    <source>
        <dbReference type="ARBA" id="ARBA00022452"/>
    </source>
</evidence>
<dbReference type="Pfam" id="PF07715">
    <property type="entry name" value="Plug"/>
    <property type="match status" value="1"/>
</dbReference>
<dbReference type="AlphaFoldDB" id="A0A238VFZ0"/>
<dbReference type="Gene3D" id="2.170.130.10">
    <property type="entry name" value="TonB-dependent receptor, plug domain"/>
    <property type="match status" value="1"/>
</dbReference>
<evidence type="ECO:0000256" key="12">
    <source>
        <dbReference type="ARBA" id="ARBA00023170"/>
    </source>
</evidence>
<keyword evidence="7" id="KW-0732">Signal</keyword>
<dbReference type="Proteomes" id="UP000198409">
    <property type="component" value="Unassembled WGS sequence"/>
</dbReference>
<keyword evidence="6 14" id="KW-0812">Transmembrane</keyword>
<evidence type="ECO:0000256" key="14">
    <source>
        <dbReference type="PROSITE-ProRule" id="PRU01360"/>
    </source>
</evidence>
<dbReference type="Gene3D" id="2.40.170.20">
    <property type="entry name" value="TonB-dependent receptor, beta-barrel domain"/>
    <property type="match status" value="1"/>
</dbReference>
<dbReference type="InterPro" id="IPR010105">
    <property type="entry name" value="TonB_sidphr_rcpt"/>
</dbReference>
<proteinExistence type="inferred from homology"/>
<feature type="domain" description="TonB-dependent receptor-like beta-barrel" evidence="16">
    <location>
        <begin position="191"/>
        <end position="614"/>
    </location>
</feature>
<evidence type="ECO:0000256" key="9">
    <source>
        <dbReference type="ARBA" id="ARBA00023065"/>
    </source>
</evidence>
<evidence type="ECO:0000256" key="10">
    <source>
        <dbReference type="ARBA" id="ARBA00023077"/>
    </source>
</evidence>
<dbReference type="InterPro" id="IPR039426">
    <property type="entry name" value="TonB-dep_rcpt-like"/>
</dbReference>
<accession>A0A238VFZ0</accession>
<dbReference type="InterPro" id="IPR037066">
    <property type="entry name" value="Plug_dom_sf"/>
</dbReference>
<dbReference type="NCBIfam" id="TIGR01783">
    <property type="entry name" value="TonB-siderophor"/>
    <property type="match status" value="1"/>
</dbReference>
<dbReference type="PANTHER" id="PTHR32552:SF68">
    <property type="entry name" value="FERRICHROME OUTER MEMBRANE TRANSPORTER_PHAGE RECEPTOR"/>
    <property type="match status" value="1"/>
</dbReference>
<evidence type="ECO:0000256" key="8">
    <source>
        <dbReference type="ARBA" id="ARBA00023004"/>
    </source>
</evidence>
<comment type="similarity">
    <text evidence="2 14 15">Belongs to the TonB-dependent receptor family.</text>
</comment>
<dbReference type="Pfam" id="PF00593">
    <property type="entry name" value="TonB_dep_Rec_b-barrel"/>
    <property type="match status" value="1"/>
</dbReference>
<organism evidence="18 19">
    <name type="scientific">Paracoccus sediminis</name>
    <dbReference type="NCBI Taxonomy" id="1214787"/>
    <lineage>
        <taxon>Bacteria</taxon>
        <taxon>Pseudomonadati</taxon>
        <taxon>Pseudomonadota</taxon>
        <taxon>Alphaproteobacteria</taxon>
        <taxon>Rhodobacterales</taxon>
        <taxon>Paracoccaceae</taxon>
        <taxon>Paracoccus</taxon>
    </lineage>
</organism>
<evidence type="ECO:0000259" key="16">
    <source>
        <dbReference type="Pfam" id="PF00593"/>
    </source>
</evidence>
<sequence>MTRGVVAYSSTAGSGLATPILDTPASVSVVTANEIARRGARTAEEVLRYATGVTTDFYGGDDRFDYYKLRGFDASVYRDGLPMQKAFGGIREDAFAYERVEIVKGGNSTVNGPSEPGGIVNYATKLPRAERFGEAYVGGGSFGRAEAGVDFGDILTPDAALAYRLTARVQKSDKELDHSRDDATLVMGGLTWRPTDRTRLSVVADYLDRDGSTGSGWPTGTNFARDVFFGEPDFNYVDNTRRAVSVLLDHDFGNGLAFNAKARHQSEDRGFGYVYIWDADGVSPADRYYFANAATAEQTVADATLQYDATFGGIASRTLVGLQYSDVESDSTSWYTTAVPADYTGPVYAGGIDLDRLAPYARTIGDDRVASVYLQQELTVSDRLIASVGLRHDRMDLSRTALDGTRTTADFSKTTRSVGLTYKITPDLSAYASYAESVLPAALTVEPEEGRQVEAGVKYRPAGLDALFTAAVYDLRKTNITRNDASTNPPIPRTIGEIRACGIELEARAELPGDLSVIAAYAYADTEITDRLSSNRGNSLGNVPRHLASVWLDYTWAGQGARGDMTFGIGARYKGTAFGGDDNTAKSEAAVLIDAAYGYDVTDDTRLAVNVTNLLDEKHREAASGAITYNPGREIGVTLRRTW</sequence>
<keyword evidence="12" id="KW-0675">Receptor</keyword>
<dbReference type="GO" id="GO:0009279">
    <property type="term" value="C:cell outer membrane"/>
    <property type="evidence" value="ECO:0007669"/>
    <property type="project" value="UniProtKB-SubCell"/>
</dbReference>
<keyword evidence="8" id="KW-0408">Iron</keyword>
<evidence type="ECO:0000259" key="17">
    <source>
        <dbReference type="Pfam" id="PF07715"/>
    </source>
</evidence>
<protein>
    <submittedName>
        <fullName evidence="18">Iron complex outermembrane recepter protein</fullName>
    </submittedName>
</protein>
<comment type="subcellular location">
    <subcellularLocation>
        <location evidence="1 14">Cell outer membrane</location>
        <topology evidence="1 14">Multi-pass membrane protein</topology>
    </subcellularLocation>
</comment>
<dbReference type="InterPro" id="IPR036942">
    <property type="entry name" value="Beta-barrel_TonB_sf"/>
</dbReference>
<dbReference type="GO" id="GO:0015891">
    <property type="term" value="P:siderophore transport"/>
    <property type="evidence" value="ECO:0007669"/>
    <property type="project" value="InterPro"/>
</dbReference>
<feature type="domain" description="TonB-dependent receptor plug" evidence="17">
    <location>
        <begin position="20"/>
        <end position="119"/>
    </location>
</feature>
<dbReference type="CDD" id="cd01347">
    <property type="entry name" value="ligand_gated_channel"/>
    <property type="match status" value="1"/>
</dbReference>
<dbReference type="PANTHER" id="PTHR32552">
    <property type="entry name" value="FERRICHROME IRON RECEPTOR-RELATED"/>
    <property type="match status" value="1"/>
</dbReference>
<evidence type="ECO:0000256" key="3">
    <source>
        <dbReference type="ARBA" id="ARBA00022448"/>
    </source>
</evidence>
<evidence type="ECO:0000256" key="7">
    <source>
        <dbReference type="ARBA" id="ARBA00022729"/>
    </source>
</evidence>
<dbReference type="GO" id="GO:0015344">
    <property type="term" value="F:siderophore uptake transmembrane transporter activity"/>
    <property type="evidence" value="ECO:0007669"/>
    <property type="project" value="TreeGrafter"/>
</dbReference>
<dbReference type="InterPro" id="IPR012910">
    <property type="entry name" value="Plug_dom"/>
</dbReference>
<dbReference type="RefSeq" id="WP_207303011.1">
    <property type="nucleotide sequence ID" value="NZ_FZNM01000002.1"/>
</dbReference>
<evidence type="ECO:0000256" key="11">
    <source>
        <dbReference type="ARBA" id="ARBA00023136"/>
    </source>
</evidence>
<reference evidence="19" key="1">
    <citation type="submission" date="2017-06" db="EMBL/GenBank/DDBJ databases">
        <authorList>
            <person name="Varghese N."/>
            <person name="Submissions S."/>
        </authorList>
    </citation>
    <scope>NUCLEOTIDE SEQUENCE [LARGE SCALE GENOMIC DNA]</scope>
    <source>
        <strain evidence="19">DSM 26170</strain>
    </source>
</reference>